<gene>
    <name evidence="8" type="primary">ftsL</name>
    <name evidence="10" type="ORF">MBSD_2383</name>
    <name evidence="11" type="ORF">MBSD_n2478</name>
</gene>
<name>A0A0K8QRZ2_9GAMM</name>
<keyword evidence="12" id="KW-1185">Reference proteome</keyword>
<dbReference type="Proteomes" id="UP000253740">
    <property type="component" value="Unassembled WGS sequence"/>
</dbReference>
<evidence type="ECO:0000256" key="6">
    <source>
        <dbReference type="ARBA" id="ARBA00023136"/>
    </source>
</evidence>
<comment type="subunit">
    <text evidence="8">Part of a complex composed of FtsB, FtsL and FtsQ.</text>
</comment>
<keyword evidence="4 8" id="KW-0812">Transmembrane</keyword>
<evidence type="ECO:0000313" key="12">
    <source>
        <dbReference type="Proteomes" id="UP000253740"/>
    </source>
</evidence>
<reference evidence="11" key="2">
    <citation type="submission" date="2015-08" db="EMBL/GenBank/DDBJ databases">
        <title>Complete DNA Sequence of Pseudomonas syringae pv. actinidiae, the Causal Agent of Kiwifruit Canker Disease.</title>
        <authorList>
            <person name="Rikkerink E.H.A."/>
            <person name="Fineran P.C."/>
        </authorList>
    </citation>
    <scope>NUCLEOTIDE SEQUENCE</scope>
    <source>
        <strain evidence="11">SkMP5</strain>
    </source>
</reference>
<evidence type="ECO:0000256" key="8">
    <source>
        <dbReference type="HAMAP-Rule" id="MF_00910"/>
    </source>
</evidence>
<evidence type="ECO:0000313" key="10">
    <source>
        <dbReference type="EMBL" id="GAN45819.1"/>
    </source>
</evidence>
<evidence type="ECO:0000256" key="5">
    <source>
        <dbReference type="ARBA" id="ARBA00022989"/>
    </source>
</evidence>
<dbReference type="OrthoDB" id="5298556at2"/>
<evidence type="ECO:0000256" key="3">
    <source>
        <dbReference type="ARBA" id="ARBA00022618"/>
    </source>
</evidence>
<dbReference type="EMBL" id="DF970243">
    <property type="protein sequence ID" value="GAP67162.1"/>
    <property type="molecule type" value="Genomic_DNA"/>
</dbReference>
<evidence type="ECO:0000313" key="11">
    <source>
        <dbReference type="EMBL" id="GAP67162.1"/>
    </source>
</evidence>
<evidence type="ECO:0000256" key="7">
    <source>
        <dbReference type="ARBA" id="ARBA00023306"/>
    </source>
</evidence>
<accession>A0A0K8QRZ2</accession>
<dbReference type="AlphaFoldDB" id="A0A0K8QRZ2"/>
<evidence type="ECO:0000256" key="9">
    <source>
        <dbReference type="NCBIfam" id="TIGR02209"/>
    </source>
</evidence>
<organism evidence="11">
    <name type="scientific">Mizugakiibacter sediminis</name>
    <dbReference type="NCBI Taxonomy" id="1475481"/>
    <lineage>
        <taxon>Bacteria</taxon>
        <taxon>Pseudomonadati</taxon>
        <taxon>Pseudomonadota</taxon>
        <taxon>Gammaproteobacteria</taxon>
        <taxon>Lysobacterales</taxon>
        <taxon>Rhodanobacteraceae</taxon>
        <taxon>Mizugakiibacter</taxon>
    </lineage>
</organism>
<keyword evidence="5 8" id="KW-1133">Transmembrane helix</keyword>
<dbReference type="PANTHER" id="PTHR37479">
    <property type="entry name" value="CELL DIVISION PROTEIN FTSL"/>
    <property type="match status" value="1"/>
</dbReference>
<dbReference type="InterPro" id="IPR011922">
    <property type="entry name" value="Cell_div_FtsL"/>
</dbReference>
<dbReference type="HOGENOM" id="CLU_156524_1_0_6"/>
<keyword evidence="7 8" id="KW-0131">Cell cycle</keyword>
<evidence type="ECO:0000256" key="4">
    <source>
        <dbReference type="ARBA" id="ARBA00022692"/>
    </source>
</evidence>
<dbReference type="GO" id="GO:0005886">
    <property type="term" value="C:plasma membrane"/>
    <property type="evidence" value="ECO:0007669"/>
    <property type="project" value="UniProtKB-SubCell"/>
</dbReference>
<dbReference type="NCBIfam" id="TIGR02209">
    <property type="entry name" value="ftsL_broad"/>
    <property type="match status" value="1"/>
</dbReference>
<dbReference type="HAMAP" id="MF_00910">
    <property type="entry name" value="FtsL"/>
    <property type="match status" value="1"/>
</dbReference>
<comment type="similarity">
    <text evidence="8">Belongs to the FtsL family.</text>
</comment>
<dbReference type="GO" id="GO:0032153">
    <property type="term" value="C:cell division site"/>
    <property type="evidence" value="ECO:0007669"/>
    <property type="project" value="UniProtKB-UniRule"/>
</dbReference>
<keyword evidence="3 8" id="KW-0132">Cell division</keyword>
<keyword evidence="2 8" id="KW-1003">Cell membrane</keyword>
<keyword evidence="8" id="KW-0997">Cell inner membrane</keyword>
<keyword evidence="6 8" id="KW-0472">Membrane</keyword>
<evidence type="ECO:0000256" key="2">
    <source>
        <dbReference type="ARBA" id="ARBA00022475"/>
    </source>
</evidence>
<dbReference type="Pfam" id="PF04999">
    <property type="entry name" value="FtsL"/>
    <property type="match status" value="1"/>
</dbReference>
<dbReference type="EMBL" id="DF952397">
    <property type="protein sequence ID" value="GAN45819.1"/>
    <property type="molecule type" value="Genomic_DNA"/>
</dbReference>
<evidence type="ECO:0000256" key="1">
    <source>
        <dbReference type="ARBA" id="ARBA00004401"/>
    </source>
</evidence>
<dbReference type="RefSeq" id="WP_062537713.1">
    <property type="nucleotide sequence ID" value="NZ_DF970243.1"/>
</dbReference>
<reference evidence="10" key="1">
    <citation type="submission" date="2015-03" db="EMBL/GenBank/DDBJ databases">
        <title>Draft genome sequence of Mizugakiibacter sediminis skMP5.</title>
        <authorList>
            <person name="Watanabe T."/>
            <person name="Kojima H."/>
            <person name="Fukui M."/>
        </authorList>
    </citation>
    <scope>NUCLEOTIDE SEQUENCE</scope>
    <source>
        <strain evidence="10">SkMP5</strain>
    </source>
</reference>
<dbReference type="PANTHER" id="PTHR37479:SF1">
    <property type="entry name" value="CELL DIVISION PROTEIN FTSL"/>
    <property type="match status" value="1"/>
</dbReference>
<protein>
    <recommendedName>
        <fullName evidence="8 9">Cell division protein FtsL</fullName>
    </recommendedName>
</protein>
<dbReference type="STRING" id="1475481.GCA_000953855_02527"/>
<dbReference type="GO" id="GO:0043093">
    <property type="term" value="P:FtsZ-dependent cytokinesis"/>
    <property type="evidence" value="ECO:0007669"/>
    <property type="project" value="UniProtKB-UniRule"/>
</dbReference>
<proteinExistence type="inferred from homology"/>
<comment type="function">
    <text evidence="8">Essential cell division protein. May link together the upstream cell division proteins, which are predominantly cytoplasmic, with the downstream cell division proteins, which are predominantly periplasmic.</text>
</comment>
<sequence length="90" mass="10111">MKLLAALAFAALLVADLVSAIGVVWARHESRVLFVELTRLQNTRDELNVDFGRLELEQATWADPGRIEQMARSQLGMVNPPPEDVELIQR</sequence>
<comment type="subcellular location">
    <subcellularLocation>
        <location evidence="8">Cell inner membrane</location>
        <topology evidence="8">Single-pass type II membrane protein</topology>
    </subcellularLocation>
    <subcellularLocation>
        <location evidence="1">Cell membrane</location>
        <topology evidence="1">Single-pass type II membrane protein</topology>
    </subcellularLocation>
    <text evidence="8">Localizes to the division septum where it forms a ring structure.</text>
</comment>